<evidence type="ECO:0008006" key="4">
    <source>
        <dbReference type="Google" id="ProtNLM"/>
    </source>
</evidence>
<feature type="transmembrane region" description="Helical" evidence="1">
    <location>
        <begin position="132"/>
        <end position="151"/>
    </location>
</feature>
<evidence type="ECO:0000313" key="2">
    <source>
        <dbReference type="EMBL" id="RAW59518.1"/>
    </source>
</evidence>
<sequence>MPIGITTDVLITCLGAVLGVVLGTRLPDSLKKALNNTLGIAAIAMGIVLILKVKNLSAVVLTLVIGSILGELVMLDDRIRKLVTGVVHKLMNGAAADERFLAQVSAVVILFCCGGTGWYGALNEGLTGDGSILITKSILDFVTACIFGSILGKIVPMLCIPQAIIYGALFLGSGAVQSFITPDIIADFSATGGIITLCAGLSLAGIKKDLKVLNLLPALILIFLISSAWTALMG</sequence>
<dbReference type="PANTHER" id="PTHR36111:SF2">
    <property type="entry name" value="INNER MEMBRANE PROTEIN"/>
    <property type="match status" value="1"/>
</dbReference>
<feature type="transmembrane region" description="Helical" evidence="1">
    <location>
        <begin position="213"/>
        <end position="232"/>
    </location>
</feature>
<dbReference type="EMBL" id="PRLE01000003">
    <property type="protein sequence ID" value="RAW59518.1"/>
    <property type="molecule type" value="Genomic_DNA"/>
</dbReference>
<dbReference type="PANTHER" id="PTHR36111">
    <property type="entry name" value="INNER MEMBRANE PROTEIN-RELATED"/>
    <property type="match status" value="1"/>
</dbReference>
<dbReference type="AlphaFoldDB" id="A0A329UF59"/>
<name>A0A329UF59_9FIRM</name>
<protein>
    <recommendedName>
        <fullName evidence="4">DUF554 domain-containing protein</fullName>
    </recommendedName>
</protein>
<keyword evidence="1" id="KW-0472">Membrane</keyword>
<keyword evidence="1" id="KW-1133">Transmembrane helix</keyword>
<feature type="transmembrane region" description="Helical" evidence="1">
    <location>
        <begin position="186"/>
        <end position="206"/>
    </location>
</feature>
<evidence type="ECO:0000313" key="3">
    <source>
        <dbReference type="Proteomes" id="UP000250583"/>
    </source>
</evidence>
<organism evidence="2 3">
    <name type="scientific">Faecalibacterium prausnitzii</name>
    <dbReference type="NCBI Taxonomy" id="853"/>
    <lineage>
        <taxon>Bacteria</taxon>
        <taxon>Bacillati</taxon>
        <taxon>Bacillota</taxon>
        <taxon>Clostridia</taxon>
        <taxon>Eubacteriales</taxon>
        <taxon>Oscillospiraceae</taxon>
        <taxon>Faecalibacterium</taxon>
    </lineage>
</organism>
<feature type="transmembrane region" description="Helical" evidence="1">
    <location>
        <begin position="100"/>
        <end position="120"/>
    </location>
</feature>
<feature type="transmembrane region" description="Helical" evidence="1">
    <location>
        <begin position="163"/>
        <end position="180"/>
    </location>
</feature>
<accession>A0A329UF59</accession>
<dbReference type="InterPro" id="IPR007563">
    <property type="entry name" value="DUF554"/>
</dbReference>
<feature type="transmembrane region" description="Helical" evidence="1">
    <location>
        <begin position="6"/>
        <end position="26"/>
    </location>
</feature>
<dbReference type="Proteomes" id="UP000250583">
    <property type="component" value="Unassembled WGS sequence"/>
</dbReference>
<comment type="caution">
    <text evidence="2">The sequence shown here is derived from an EMBL/GenBank/DDBJ whole genome shotgun (WGS) entry which is preliminary data.</text>
</comment>
<dbReference type="RefSeq" id="WP_112148492.1">
    <property type="nucleotide sequence ID" value="NZ_PRLE01000003.1"/>
</dbReference>
<proteinExistence type="predicted"/>
<keyword evidence="1" id="KW-0812">Transmembrane</keyword>
<dbReference type="OrthoDB" id="9797976at2"/>
<reference evidence="2 3" key="1">
    <citation type="submission" date="2018-02" db="EMBL/GenBank/DDBJ databases">
        <title>Complete genome sequencing of Faecalibacterium prausnitzii strains isolated from the human gut.</title>
        <authorList>
            <person name="Fitzgerald B.C."/>
            <person name="Shkoporov A.N."/>
            <person name="Ross P.R."/>
            <person name="Hill C."/>
        </authorList>
    </citation>
    <scope>NUCLEOTIDE SEQUENCE [LARGE SCALE GENOMIC DNA]</scope>
    <source>
        <strain evidence="2 3">APC923/61-1</strain>
    </source>
</reference>
<feature type="transmembrane region" description="Helical" evidence="1">
    <location>
        <begin position="57"/>
        <end position="75"/>
    </location>
</feature>
<feature type="transmembrane region" description="Helical" evidence="1">
    <location>
        <begin position="33"/>
        <end position="51"/>
    </location>
</feature>
<evidence type="ECO:0000256" key="1">
    <source>
        <dbReference type="SAM" id="Phobius"/>
    </source>
</evidence>
<dbReference type="Pfam" id="PF04474">
    <property type="entry name" value="DUF554"/>
    <property type="match status" value="1"/>
</dbReference>
<gene>
    <name evidence="2" type="ORF">C4N22_07285</name>
</gene>